<comment type="subcellular location">
    <subcellularLocation>
        <location evidence="2">Membrane</location>
        <topology evidence="2">Multi-pass membrane protein</topology>
    </subcellularLocation>
</comment>
<evidence type="ECO:0000256" key="3">
    <source>
        <dbReference type="ARBA" id="ARBA00007931"/>
    </source>
</evidence>
<dbReference type="SMART" id="SM00228">
    <property type="entry name" value="PDZ"/>
    <property type="match status" value="1"/>
</dbReference>
<dbReference type="GO" id="GO:0006508">
    <property type="term" value="P:proteolysis"/>
    <property type="evidence" value="ECO:0007669"/>
    <property type="project" value="UniProtKB-KW"/>
</dbReference>
<evidence type="ECO:0000256" key="2">
    <source>
        <dbReference type="ARBA" id="ARBA00004141"/>
    </source>
</evidence>
<evidence type="ECO:0000256" key="5">
    <source>
        <dbReference type="ARBA" id="ARBA00022692"/>
    </source>
</evidence>
<dbReference type="Proteomes" id="UP000245695">
    <property type="component" value="Chromosome 1"/>
</dbReference>
<evidence type="ECO:0000256" key="8">
    <source>
        <dbReference type="ARBA" id="ARBA00022989"/>
    </source>
</evidence>
<dbReference type="PANTHER" id="PTHR42837:SF2">
    <property type="entry name" value="MEMBRANE METALLOPROTEASE ARASP2, CHLOROPLASTIC-RELATED"/>
    <property type="match status" value="1"/>
</dbReference>
<keyword evidence="6 11" id="KW-0378">Hydrolase</keyword>
<evidence type="ECO:0000256" key="9">
    <source>
        <dbReference type="ARBA" id="ARBA00023049"/>
    </source>
</evidence>
<accession>A0A2P2BVX2</accession>
<evidence type="ECO:0000313" key="14">
    <source>
        <dbReference type="Proteomes" id="UP000245695"/>
    </source>
</evidence>
<dbReference type="KEGG" id="rhom:FRIFI_1843"/>
<evidence type="ECO:0000256" key="10">
    <source>
        <dbReference type="ARBA" id="ARBA00023136"/>
    </source>
</evidence>
<dbReference type="Pfam" id="PF02163">
    <property type="entry name" value="Peptidase_M50"/>
    <property type="match status" value="1"/>
</dbReference>
<feature type="transmembrane region" description="Helical" evidence="11">
    <location>
        <begin position="311"/>
        <end position="330"/>
    </location>
</feature>
<feature type="transmembrane region" description="Helical" evidence="11">
    <location>
        <begin position="90"/>
        <end position="113"/>
    </location>
</feature>
<dbReference type="InterPro" id="IPR041489">
    <property type="entry name" value="PDZ_6"/>
</dbReference>
<evidence type="ECO:0000259" key="12">
    <source>
        <dbReference type="SMART" id="SM00228"/>
    </source>
</evidence>
<dbReference type="Gene3D" id="2.30.42.10">
    <property type="match status" value="1"/>
</dbReference>
<dbReference type="AlphaFoldDB" id="A0A2P2BVX2"/>
<keyword evidence="7 11" id="KW-0862">Zinc</keyword>
<dbReference type="GO" id="GO:0016020">
    <property type="term" value="C:membrane"/>
    <property type="evidence" value="ECO:0007669"/>
    <property type="project" value="UniProtKB-SubCell"/>
</dbReference>
<keyword evidence="8 11" id="KW-1133">Transmembrane helix</keyword>
<dbReference type="CDD" id="cd23081">
    <property type="entry name" value="cpPDZ_EcRseP-like"/>
    <property type="match status" value="1"/>
</dbReference>
<evidence type="ECO:0000256" key="11">
    <source>
        <dbReference type="RuleBase" id="RU362031"/>
    </source>
</evidence>
<evidence type="ECO:0000256" key="7">
    <source>
        <dbReference type="ARBA" id="ARBA00022833"/>
    </source>
</evidence>
<keyword evidence="10 11" id="KW-0472">Membrane</keyword>
<dbReference type="NCBIfam" id="TIGR00054">
    <property type="entry name" value="RIP metalloprotease RseP"/>
    <property type="match status" value="1"/>
</dbReference>
<comment type="similarity">
    <text evidence="3 11">Belongs to the peptidase M50B family.</text>
</comment>
<gene>
    <name evidence="13" type="ORF">FRIFI_1843</name>
</gene>
<proteinExistence type="inferred from homology"/>
<dbReference type="CDD" id="cd06163">
    <property type="entry name" value="S2P-M50_PDZ_RseP-like"/>
    <property type="match status" value="1"/>
</dbReference>
<dbReference type="InterPro" id="IPR001478">
    <property type="entry name" value="PDZ"/>
</dbReference>
<reference evidence="13 14" key="1">
    <citation type="submission" date="2014-09" db="EMBL/GenBank/DDBJ databases">
        <authorList>
            <person name="Hornung B.V."/>
        </authorList>
    </citation>
    <scope>NUCLEOTIDE SEQUENCE [LARGE SCALE GENOMIC DNA]</scope>
    <source>
        <strain evidence="13 14">FRIFI</strain>
    </source>
</reference>
<dbReference type="RefSeq" id="WP_166505696.1">
    <property type="nucleotide sequence ID" value="NZ_LN650648.1"/>
</dbReference>
<keyword evidence="9 11" id="KW-0482">Metalloprotease</keyword>
<evidence type="ECO:0000256" key="4">
    <source>
        <dbReference type="ARBA" id="ARBA00022670"/>
    </source>
</evidence>
<evidence type="ECO:0000313" key="13">
    <source>
        <dbReference type="EMBL" id="CEI73374.1"/>
    </source>
</evidence>
<organism evidence="13 14">
    <name type="scientific">Romboutsia hominis</name>
    <dbReference type="NCBI Taxonomy" id="1507512"/>
    <lineage>
        <taxon>Bacteria</taxon>
        <taxon>Bacillati</taxon>
        <taxon>Bacillota</taxon>
        <taxon>Clostridia</taxon>
        <taxon>Peptostreptococcales</taxon>
        <taxon>Peptostreptococcaceae</taxon>
        <taxon>Romboutsia</taxon>
    </lineage>
</organism>
<dbReference type="InterPro" id="IPR004387">
    <property type="entry name" value="Pept_M50_Zn"/>
</dbReference>
<evidence type="ECO:0000256" key="1">
    <source>
        <dbReference type="ARBA" id="ARBA00001947"/>
    </source>
</evidence>
<keyword evidence="11" id="KW-0479">Metal-binding</keyword>
<protein>
    <recommendedName>
        <fullName evidence="11">Zinc metalloprotease</fullName>
        <ecNumber evidence="11">3.4.24.-</ecNumber>
    </recommendedName>
</protein>
<dbReference type="Pfam" id="PF17820">
    <property type="entry name" value="PDZ_6"/>
    <property type="match status" value="1"/>
</dbReference>
<dbReference type="PANTHER" id="PTHR42837">
    <property type="entry name" value="REGULATOR OF SIGMA-E PROTEASE RSEP"/>
    <property type="match status" value="1"/>
</dbReference>
<keyword evidence="14" id="KW-1185">Reference proteome</keyword>
<feature type="transmembrane region" description="Helical" evidence="11">
    <location>
        <begin position="264"/>
        <end position="283"/>
    </location>
</feature>
<dbReference type="EMBL" id="LN650648">
    <property type="protein sequence ID" value="CEI73374.1"/>
    <property type="molecule type" value="Genomic_DNA"/>
</dbReference>
<dbReference type="EC" id="3.4.24.-" evidence="11"/>
<comment type="cofactor">
    <cofactor evidence="1 11">
        <name>Zn(2+)</name>
        <dbReference type="ChEBI" id="CHEBI:29105"/>
    </cofactor>
</comment>
<dbReference type="InterPro" id="IPR008915">
    <property type="entry name" value="Peptidase_M50"/>
</dbReference>
<dbReference type="GO" id="GO:0046872">
    <property type="term" value="F:metal ion binding"/>
    <property type="evidence" value="ECO:0007669"/>
    <property type="project" value="UniProtKB-KW"/>
</dbReference>
<dbReference type="SUPFAM" id="SSF50156">
    <property type="entry name" value="PDZ domain-like"/>
    <property type="match status" value="1"/>
</dbReference>
<keyword evidence="5 11" id="KW-0812">Transmembrane</keyword>
<sequence length="337" mass="36475">MTIIAAILLFGVIVFIHELGHFLFAKKAGVTIHEFSIGMGPKIYSKTKNNTMYSIRLLPLGGYVSMEGEDGETNDPNAFGKKTLLQRASILFAGPFFNIIFTVILLIPVFMFIGTPTNSNVLGEISQNSPAQKAGLMANDKILDINGKKINSWEDILNTLQTTDGKKINITVDRDGKTKDFNIQPQKNEQGRYVIGIAPERDKSILNAIPSAFTGTYEMLKQMVLFLGQLVTNSVPGGAANAVAGPVGVIGIVSDAAKMGIPNLMYIGAMISLNLGVLNLLPIPALDGGRLVMLGIEGLRGGKKLDPNKEAMIHTAGFMLLMGLMLFVTYKDILRLF</sequence>
<name>A0A2P2BVX2_9FIRM</name>
<feature type="domain" description="PDZ" evidence="12">
    <location>
        <begin position="108"/>
        <end position="176"/>
    </location>
</feature>
<dbReference type="InterPro" id="IPR036034">
    <property type="entry name" value="PDZ_sf"/>
</dbReference>
<dbReference type="GO" id="GO:0004222">
    <property type="term" value="F:metalloendopeptidase activity"/>
    <property type="evidence" value="ECO:0007669"/>
    <property type="project" value="InterPro"/>
</dbReference>
<keyword evidence="4 13" id="KW-0645">Protease</keyword>
<evidence type="ECO:0000256" key="6">
    <source>
        <dbReference type="ARBA" id="ARBA00022801"/>
    </source>
</evidence>